<gene>
    <name evidence="2" type="ORF">TRFO_38346</name>
</gene>
<reference evidence="2" key="1">
    <citation type="submission" date="2016-10" db="EMBL/GenBank/DDBJ databases">
        <authorList>
            <person name="Benchimol M."/>
            <person name="Almeida L.G."/>
            <person name="Vasconcelos A.T."/>
            <person name="Perreira-Neves A."/>
            <person name="Rosa I.A."/>
            <person name="Tasca T."/>
            <person name="Bogo M.R."/>
            <person name="de Souza W."/>
        </authorList>
    </citation>
    <scope>NUCLEOTIDE SEQUENCE [LARGE SCALE GENOMIC DNA]</scope>
    <source>
        <strain evidence="2">K</strain>
    </source>
</reference>
<accession>A0A1J4JCY8</accession>
<proteinExistence type="predicted"/>
<dbReference type="GeneID" id="94846689"/>
<comment type="caution">
    <text evidence="2">The sequence shown here is derived from an EMBL/GenBank/DDBJ whole genome shotgun (WGS) entry which is preliminary data.</text>
</comment>
<organism evidence="2 3">
    <name type="scientific">Tritrichomonas foetus</name>
    <dbReference type="NCBI Taxonomy" id="1144522"/>
    <lineage>
        <taxon>Eukaryota</taxon>
        <taxon>Metamonada</taxon>
        <taxon>Parabasalia</taxon>
        <taxon>Tritrichomonadida</taxon>
        <taxon>Tritrichomonadidae</taxon>
        <taxon>Tritrichomonas</taxon>
    </lineage>
</organism>
<keyword evidence="3" id="KW-1185">Reference proteome</keyword>
<name>A0A1J4JCY8_9EUKA</name>
<dbReference type="EMBL" id="MLAK01001238">
    <property type="protein sequence ID" value="OHS95531.1"/>
    <property type="molecule type" value="Genomic_DNA"/>
</dbReference>
<evidence type="ECO:0000313" key="3">
    <source>
        <dbReference type="Proteomes" id="UP000179807"/>
    </source>
</evidence>
<dbReference type="Proteomes" id="UP000179807">
    <property type="component" value="Unassembled WGS sequence"/>
</dbReference>
<feature type="domain" description="Initiator binding" evidence="1">
    <location>
        <begin position="14"/>
        <end position="139"/>
    </location>
</feature>
<evidence type="ECO:0000259" key="1">
    <source>
        <dbReference type="Pfam" id="PF10416"/>
    </source>
</evidence>
<sequence length="229" mass="26796">MFKQPNHWNLLSSEDQKIYREIYEAVTSPSNKCKRNTRVDDFQEILDAIDIFENISDDDKWKRCLVCGIFKVNNCIAVNISQLKHLINKCKSSINGSLRRLGFGNIIKKVDGCEQIFEVIPYLENHPSELRRWTIRYNSNKNVDNELFNFDQLKTEDTELQEFENVDSENSEKMTEPEVALDYTYNQNDINNGIDLFADTSVPSIYDDQVSNWTISSENEIEFDFSFDN</sequence>
<evidence type="ECO:0000313" key="2">
    <source>
        <dbReference type="EMBL" id="OHS95531.1"/>
    </source>
</evidence>
<protein>
    <recommendedName>
        <fullName evidence="1">Initiator binding domain-containing protein</fullName>
    </recommendedName>
</protein>
<dbReference type="RefSeq" id="XP_068348668.1">
    <property type="nucleotide sequence ID" value="XM_068511985.1"/>
</dbReference>
<dbReference type="AlphaFoldDB" id="A0A1J4JCY8"/>
<dbReference type="Pfam" id="PF10416">
    <property type="entry name" value="IBD"/>
    <property type="match status" value="1"/>
</dbReference>
<dbReference type="InterPro" id="IPR018845">
    <property type="entry name" value="Initiator-bd"/>
</dbReference>
<dbReference type="VEuPathDB" id="TrichDB:TRFO_38346"/>